<dbReference type="STRING" id="104663.SAMN04488121_104140"/>
<dbReference type="Gene3D" id="3.40.50.300">
    <property type="entry name" value="P-loop containing nucleotide triphosphate hydrolases"/>
    <property type="match status" value="2"/>
</dbReference>
<gene>
    <name evidence="3" type="ORF">SAMN04488121_104140</name>
</gene>
<dbReference type="RefSeq" id="WP_089834325.1">
    <property type="nucleotide sequence ID" value="NZ_FNBN01000004.1"/>
</dbReference>
<dbReference type="PANTHER" id="PTHR30121:SF6">
    <property type="entry name" value="SLR6007 PROTEIN"/>
    <property type="match status" value="1"/>
</dbReference>
<reference evidence="4" key="1">
    <citation type="submission" date="2016-10" db="EMBL/GenBank/DDBJ databases">
        <authorList>
            <person name="Varghese N."/>
            <person name="Submissions S."/>
        </authorList>
    </citation>
    <scope>NUCLEOTIDE SEQUENCE [LARGE SCALE GENOMIC DNA]</scope>
    <source>
        <strain evidence="4">DSM 527</strain>
    </source>
</reference>
<dbReference type="Pfam" id="PF05872">
    <property type="entry name" value="HerA_C"/>
    <property type="match status" value="1"/>
</dbReference>
<sequence length="520" mass="56578">MATKEAFLEYIQNGYSFKGEHIKLGCAMLDGEVVTGAEVSLPLKTLNRHGLIAGATGTGKTKTLQVIAEALSDASVPVLLMDIKGDLSGIAAAGTGNAKIEERYQKIGGSWSPAAYPTELLSLSKEKGARLRATVSEFGPVLLSKILELNDTQEGLVSMIFKYCDDNKLPLLDLKDFKKVLQYVSDEGKADMEKDYGKISTTSAGTILRKVVGLEQQGADLFFGEASFEVDDLMRISDDGRGIISIVRVADIQDRPKLFSTFMLSLLAELYATLPEEGDLEKPKLVMFIDEAHLIFQEASTALLQQIETIIKLIRSKGVGIFFCTQNPMDVPPSVLGQLGMKVQHALRAFTANDRKSIKQTAENYPLSEFYKTDELLTQIGIGEALFTCLNEKGQPTPLAATMLVSPRSRMDVLTPEEADAIVNNSKLVKKYNREIDAESAYEILNAKLEEAAEKTAQEKEEKASSKGGGRQKEEKSILETVLTSSAARQAGRTAANIITRSLLGALGLGGKSSKKSSWF</sequence>
<feature type="domain" description="Helicase HerA-like C-terminal" evidence="2">
    <location>
        <begin position="35"/>
        <end position="508"/>
    </location>
</feature>
<dbReference type="InterPro" id="IPR051162">
    <property type="entry name" value="T4SS_component"/>
</dbReference>
<dbReference type="SUPFAM" id="SSF52540">
    <property type="entry name" value="P-loop containing nucleoside triphosphate hydrolases"/>
    <property type="match status" value="1"/>
</dbReference>
<evidence type="ECO:0000256" key="1">
    <source>
        <dbReference type="SAM" id="MobiDB-lite"/>
    </source>
</evidence>
<dbReference type="Proteomes" id="UP000199045">
    <property type="component" value="Unassembled WGS sequence"/>
</dbReference>
<dbReference type="AlphaFoldDB" id="A0A1G7TZW4"/>
<accession>A0A1G7TZW4</accession>
<evidence type="ECO:0000313" key="4">
    <source>
        <dbReference type="Proteomes" id="UP000199045"/>
    </source>
</evidence>
<dbReference type="EMBL" id="FNBN01000004">
    <property type="protein sequence ID" value="SDG40339.1"/>
    <property type="molecule type" value="Genomic_DNA"/>
</dbReference>
<dbReference type="InterPro" id="IPR033186">
    <property type="entry name" value="HerA_C"/>
</dbReference>
<organism evidence="3 4">
    <name type="scientific">Chitinophaga filiformis</name>
    <name type="common">Myxococcus filiformis</name>
    <name type="synonym">Flexibacter filiformis</name>
    <dbReference type="NCBI Taxonomy" id="104663"/>
    <lineage>
        <taxon>Bacteria</taxon>
        <taxon>Pseudomonadati</taxon>
        <taxon>Bacteroidota</taxon>
        <taxon>Chitinophagia</taxon>
        <taxon>Chitinophagales</taxon>
        <taxon>Chitinophagaceae</taxon>
        <taxon>Chitinophaga</taxon>
    </lineage>
</organism>
<proteinExistence type="predicted"/>
<evidence type="ECO:0000313" key="3">
    <source>
        <dbReference type="EMBL" id="SDG40339.1"/>
    </source>
</evidence>
<dbReference type="InterPro" id="IPR027417">
    <property type="entry name" value="P-loop_NTPase"/>
</dbReference>
<name>A0A1G7TZW4_CHIFI</name>
<dbReference type="PANTHER" id="PTHR30121">
    <property type="entry name" value="UNCHARACTERIZED PROTEIN YJGR-RELATED"/>
    <property type="match status" value="1"/>
</dbReference>
<protein>
    <recommendedName>
        <fullName evidence="2">Helicase HerA-like C-terminal domain-containing protein</fullName>
    </recommendedName>
</protein>
<feature type="region of interest" description="Disordered" evidence="1">
    <location>
        <begin position="455"/>
        <end position="477"/>
    </location>
</feature>
<dbReference type="OrthoDB" id="9758751at2"/>
<evidence type="ECO:0000259" key="2">
    <source>
        <dbReference type="Pfam" id="PF05872"/>
    </source>
</evidence>